<proteinExistence type="predicted"/>
<accession>A0A852YVP7</accession>
<protein>
    <submittedName>
        <fullName evidence="2">Uncharacterized protein</fullName>
    </submittedName>
</protein>
<dbReference type="Proteomes" id="UP000548304">
    <property type="component" value="Unassembled WGS sequence"/>
</dbReference>
<dbReference type="RefSeq" id="WP_179534263.1">
    <property type="nucleotide sequence ID" value="NZ_JACBYW010000001.1"/>
</dbReference>
<reference evidence="2 3" key="1">
    <citation type="submission" date="2020-07" db="EMBL/GenBank/DDBJ databases">
        <title>Genomic Encyclopedia of Type Strains, Phase III (KMG-III): the genomes of soil and plant-associated and newly described type strains.</title>
        <authorList>
            <person name="Whitman W."/>
        </authorList>
    </citation>
    <scope>NUCLEOTIDE SEQUENCE [LARGE SCALE GENOMIC DNA]</scope>
    <source>
        <strain evidence="2 3">CECT 8576</strain>
    </source>
</reference>
<dbReference type="AlphaFoldDB" id="A0A852YVP7"/>
<organism evidence="2 3">
    <name type="scientific">Actinopolyspora biskrensis</name>
    <dbReference type="NCBI Taxonomy" id="1470178"/>
    <lineage>
        <taxon>Bacteria</taxon>
        <taxon>Bacillati</taxon>
        <taxon>Actinomycetota</taxon>
        <taxon>Actinomycetes</taxon>
        <taxon>Actinopolysporales</taxon>
        <taxon>Actinopolysporaceae</taxon>
        <taxon>Actinopolyspora</taxon>
    </lineage>
</organism>
<keyword evidence="3" id="KW-1185">Reference proteome</keyword>
<name>A0A852YVP7_9ACTN</name>
<dbReference type="EMBL" id="JACBYW010000001">
    <property type="protein sequence ID" value="NYH77802.1"/>
    <property type="molecule type" value="Genomic_DNA"/>
</dbReference>
<evidence type="ECO:0000256" key="1">
    <source>
        <dbReference type="SAM" id="MobiDB-lite"/>
    </source>
</evidence>
<comment type="caution">
    <text evidence="2">The sequence shown here is derived from an EMBL/GenBank/DDBJ whole genome shotgun (WGS) entry which is preliminary data.</text>
</comment>
<feature type="region of interest" description="Disordered" evidence="1">
    <location>
        <begin position="1"/>
        <end position="25"/>
    </location>
</feature>
<gene>
    <name evidence="2" type="ORF">FHR84_001116</name>
</gene>
<evidence type="ECO:0000313" key="3">
    <source>
        <dbReference type="Proteomes" id="UP000548304"/>
    </source>
</evidence>
<feature type="region of interest" description="Disordered" evidence="1">
    <location>
        <begin position="48"/>
        <end position="94"/>
    </location>
</feature>
<sequence>MRRHDASGPGAALDTLSGRGATPRLGPEVLVFTGVVEQLHLDLLDDVALQGRANDQPRRPVRQRGPERNVQPVEREPVPIGAALGHGQSRRVPP</sequence>
<evidence type="ECO:0000313" key="2">
    <source>
        <dbReference type="EMBL" id="NYH77802.1"/>
    </source>
</evidence>